<dbReference type="InterPro" id="IPR000477">
    <property type="entry name" value="RT_dom"/>
</dbReference>
<evidence type="ECO:0000259" key="1">
    <source>
        <dbReference type="PROSITE" id="PS50878"/>
    </source>
</evidence>
<dbReference type="PANTHER" id="PTHR33116:SF78">
    <property type="entry name" value="OS12G0587133 PROTEIN"/>
    <property type="match status" value="1"/>
</dbReference>
<dbReference type="Pfam" id="PF00078">
    <property type="entry name" value="RVT_1"/>
    <property type="match status" value="1"/>
</dbReference>
<keyword evidence="3" id="KW-1185">Reference proteome</keyword>
<dbReference type="InterPro" id="IPR043502">
    <property type="entry name" value="DNA/RNA_pol_sf"/>
</dbReference>
<dbReference type="EMBL" id="CM003612">
    <property type="protein sequence ID" value="KYP58785.1"/>
    <property type="molecule type" value="Genomic_DNA"/>
</dbReference>
<dbReference type="Gramene" id="C.cajan_13784.t">
    <property type="protein sequence ID" value="C.cajan_13784.t.cds1"/>
    <property type="gene ID" value="C.cajan_13784"/>
</dbReference>
<feature type="domain" description="Reverse transcriptase" evidence="1">
    <location>
        <begin position="1"/>
        <end position="163"/>
    </location>
</feature>
<proteinExistence type="predicted"/>
<reference evidence="2 3" key="1">
    <citation type="journal article" date="2012" name="Nat. Biotechnol.">
        <title>Draft genome sequence of pigeonpea (Cajanus cajan), an orphan legume crop of resource-poor farmers.</title>
        <authorList>
            <person name="Varshney R.K."/>
            <person name="Chen W."/>
            <person name="Li Y."/>
            <person name="Bharti A.K."/>
            <person name="Saxena R.K."/>
            <person name="Schlueter J.A."/>
            <person name="Donoghue M.T."/>
            <person name="Azam S."/>
            <person name="Fan G."/>
            <person name="Whaley A.M."/>
            <person name="Farmer A.D."/>
            <person name="Sheridan J."/>
            <person name="Iwata A."/>
            <person name="Tuteja R."/>
            <person name="Penmetsa R.V."/>
            <person name="Wu W."/>
            <person name="Upadhyaya H.D."/>
            <person name="Yang S.P."/>
            <person name="Shah T."/>
            <person name="Saxena K.B."/>
            <person name="Michael T."/>
            <person name="McCombie W.R."/>
            <person name="Yang B."/>
            <person name="Zhang G."/>
            <person name="Yang H."/>
            <person name="Wang J."/>
            <person name="Spillane C."/>
            <person name="Cook D.R."/>
            <person name="May G.D."/>
            <person name="Xu X."/>
            <person name="Jackson S.A."/>
        </authorList>
    </citation>
    <scope>NUCLEOTIDE SEQUENCE [LARGE SCALE GENOMIC DNA]</scope>
    <source>
        <strain evidence="3">cv. Asha</strain>
    </source>
</reference>
<gene>
    <name evidence="2" type="ORF">KK1_014207</name>
</gene>
<evidence type="ECO:0000313" key="2">
    <source>
        <dbReference type="EMBL" id="KYP58785.1"/>
    </source>
</evidence>
<sequence>MLNRLGFCEKWRGWIQECLTSAEVSVLVNGSPTSEFRTQRGIRQGDPLAPFLFVVVAEGLAGPMRSAMSKGLFLGYRVGQHRVLVNLLQYADDTIFFGEPSMENVLTIKCILRCYELISGLKVNFHKSNFRILGSSEIQVLRFAVVLNCKILHFPFRYLGIPIGDNPRKSTMWRPILDKIINKLAPWKDKLISMAGRVCIINFVLTALPLYFIPFFKMPKKVVNNIIKIQRAYLWGGEEDSRKVAWVSWDKICRPKQNGGLGIKNIKLFNESLLGKWRWNLFHQQGKLWANILKSKYGGWEILGGAEDGHNESIWWRDLKKICGGGAESSWFARSLRWRLGKGEKIRF</sequence>
<organism evidence="2 3">
    <name type="scientific">Cajanus cajan</name>
    <name type="common">Pigeon pea</name>
    <name type="synonym">Cajanus indicus</name>
    <dbReference type="NCBI Taxonomy" id="3821"/>
    <lineage>
        <taxon>Eukaryota</taxon>
        <taxon>Viridiplantae</taxon>
        <taxon>Streptophyta</taxon>
        <taxon>Embryophyta</taxon>
        <taxon>Tracheophyta</taxon>
        <taxon>Spermatophyta</taxon>
        <taxon>Magnoliopsida</taxon>
        <taxon>eudicotyledons</taxon>
        <taxon>Gunneridae</taxon>
        <taxon>Pentapetalae</taxon>
        <taxon>rosids</taxon>
        <taxon>fabids</taxon>
        <taxon>Fabales</taxon>
        <taxon>Fabaceae</taxon>
        <taxon>Papilionoideae</taxon>
        <taxon>50 kb inversion clade</taxon>
        <taxon>NPAAA clade</taxon>
        <taxon>indigoferoid/millettioid clade</taxon>
        <taxon>Phaseoleae</taxon>
        <taxon>Cajanus</taxon>
    </lineage>
</organism>
<evidence type="ECO:0000313" key="3">
    <source>
        <dbReference type="Proteomes" id="UP000075243"/>
    </source>
</evidence>
<protein>
    <submittedName>
        <fullName evidence="2">Ribonuclease H protein At1g65750 family</fullName>
    </submittedName>
</protein>
<dbReference type="Proteomes" id="UP000075243">
    <property type="component" value="Chromosome 10"/>
</dbReference>
<dbReference type="SUPFAM" id="SSF56672">
    <property type="entry name" value="DNA/RNA polymerases"/>
    <property type="match status" value="1"/>
</dbReference>
<dbReference type="PROSITE" id="PS50878">
    <property type="entry name" value="RT_POL"/>
    <property type="match status" value="1"/>
</dbReference>
<dbReference type="PANTHER" id="PTHR33116">
    <property type="entry name" value="REVERSE TRANSCRIPTASE ZINC-BINDING DOMAIN-CONTAINING PROTEIN-RELATED-RELATED"/>
    <property type="match status" value="1"/>
</dbReference>
<accession>A0A151SVE8</accession>
<name>A0A151SVE8_CAJCA</name>
<dbReference type="AlphaFoldDB" id="A0A151SVE8"/>
<dbReference type="OMA" id="RCYELIS"/>
<dbReference type="STRING" id="3821.A0A151SVE8"/>